<gene>
    <name evidence="2" type="ORF">BDV29DRAFT_163087</name>
</gene>
<organism evidence="2 3">
    <name type="scientific">Aspergillus leporis</name>
    <dbReference type="NCBI Taxonomy" id="41062"/>
    <lineage>
        <taxon>Eukaryota</taxon>
        <taxon>Fungi</taxon>
        <taxon>Dikarya</taxon>
        <taxon>Ascomycota</taxon>
        <taxon>Pezizomycotina</taxon>
        <taxon>Eurotiomycetes</taxon>
        <taxon>Eurotiomycetidae</taxon>
        <taxon>Eurotiales</taxon>
        <taxon>Aspergillaceae</taxon>
        <taxon>Aspergillus</taxon>
        <taxon>Aspergillus subgen. Circumdati</taxon>
    </lineage>
</organism>
<keyword evidence="3" id="KW-1185">Reference proteome</keyword>
<dbReference type="Proteomes" id="UP000326565">
    <property type="component" value="Unassembled WGS sequence"/>
</dbReference>
<name>A0A5N5WH04_9EURO</name>
<protein>
    <recommendedName>
        <fullName evidence="4">AT hook motif protein</fullName>
    </recommendedName>
</protein>
<feature type="region of interest" description="Disordered" evidence="1">
    <location>
        <begin position="50"/>
        <end position="107"/>
    </location>
</feature>
<dbReference type="EMBL" id="ML732455">
    <property type="protein sequence ID" value="KAB8067701.1"/>
    <property type="molecule type" value="Genomic_DNA"/>
</dbReference>
<evidence type="ECO:0008006" key="4">
    <source>
        <dbReference type="Google" id="ProtNLM"/>
    </source>
</evidence>
<reference evidence="2 3" key="1">
    <citation type="submission" date="2019-04" db="EMBL/GenBank/DDBJ databases">
        <title>Friends and foes A comparative genomics study of 23 Aspergillus species from section Flavi.</title>
        <authorList>
            <consortium name="DOE Joint Genome Institute"/>
            <person name="Kjaerbolling I."/>
            <person name="Vesth T."/>
            <person name="Frisvad J.C."/>
            <person name="Nybo J.L."/>
            <person name="Theobald S."/>
            <person name="Kildgaard S."/>
            <person name="Isbrandt T."/>
            <person name="Kuo A."/>
            <person name="Sato A."/>
            <person name="Lyhne E.K."/>
            <person name="Kogle M.E."/>
            <person name="Wiebenga A."/>
            <person name="Kun R.S."/>
            <person name="Lubbers R.J."/>
            <person name="Makela M.R."/>
            <person name="Barry K."/>
            <person name="Chovatia M."/>
            <person name="Clum A."/>
            <person name="Daum C."/>
            <person name="Haridas S."/>
            <person name="He G."/>
            <person name="LaButti K."/>
            <person name="Lipzen A."/>
            <person name="Mondo S."/>
            <person name="Riley R."/>
            <person name="Salamov A."/>
            <person name="Simmons B.A."/>
            <person name="Magnuson J.K."/>
            <person name="Henrissat B."/>
            <person name="Mortensen U.H."/>
            <person name="Larsen T.O."/>
            <person name="Devries R.P."/>
            <person name="Grigoriev I.V."/>
            <person name="Machida M."/>
            <person name="Baker S.E."/>
            <person name="Andersen M.R."/>
        </authorList>
    </citation>
    <scope>NUCLEOTIDE SEQUENCE [LARGE SCALE GENOMIC DNA]</scope>
    <source>
        <strain evidence="2 3">CBS 151.66</strain>
    </source>
</reference>
<dbReference type="OrthoDB" id="5418867at2759"/>
<feature type="compositionally biased region" description="Polar residues" evidence="1">
    <location>
        <begin position="55"/>
        <end position="70"/>
    </location>
</feature>
<accession>A0A5N5WH04</accession>
<proteinExistence type="predicted"/>
<evidence type="ECO:0000313" key="3">
    <source>
        <dbReference type="Proteomes" id="UP000326565"/>
    </source>
</evidence>
<sequence>MPMNWTDQADARLLVGIITLHSVKLDHKALAQFMGPDCTPSAIQHRIQRLKEKVQNTSSADNTSSQQAQDDGSAVASPSKPKRGRPSMGGSGSPTKKAKSKASDDSL</sequence>
<evidence type="ECO:0000313" key="2">
    <source>
        <dbReference type="EMBL" id="KAB8067701.1"/>
    </source>
</evidence>
<evidence type="ECO:0000256" key="1">
    <source>
        <dbReference type="SAM" id="MobiDB-lite"/>
    </source>
</evidence>
<dbReference type="AlphaFoldDB" id="A0A5N5WH04"/>